<protein>
    <submittedName>
        <fullName evidence="2">Cation:proton antiporter</fullName>
    </submittedName>
</protein>
<sequence length="141" mass="16285">MVGHLNFILRLTIWFLLTANFSVANIIIGISIALLLPGGRTARQSLKDWLRVLGEIIVAIPQAYIEAFEIILRPHNHEEITMERVKARRTPGLIFLDIFLITFTPKTIVLKYHEEGWYEVHRVQRRKVEGHRSTGAQEKGF</sequence>
<accession>A0AA40VQR3</accession>
<keyword evidence="3" id="KW-1185">Reference proteome</keyword>
<evidence type="ECO:0000313" key="3">
    <source>
        <dbReference type="Proteomes" id="UP001165986"/>
    </source>
</evidence>
<evidence type="ECO:0000313" key="2">
    <source>
        <dbReference type="EMBL" id="MBD6616245.1"/>
    </source>
</evidence>
<gene>
    <name evidence="2" type="ORF">FNW02_10460</name>
</gene>
<keyword evidence="1" id="KW-1133">Transmembrane helix</keyword>
<dbReference type="AlphaFoldDB" id="A0AA40VQR3"/>
<dbReference type="Pfam" id="PF01899">
    <property type="entry name" value="MNHE"/>
    <property type="match status" value="1"/>
</dbReference>
<organism evidence="2 3">
    <name type="scientific">Komarekiella delphini-convector SJRDD-AB1</name>
    <dbReference type="NCBI Taxonomy" id="2593771"/>
    <lineage>
        <taxon>Bacteria</taxon>
        <taxon>Bacillati</taxon>
        <taxon>Cyanobacteriota</taxon>
        <taxon>Cyanophyceae</taxon>
        <taxon>Nostocales</taxon>
        <taxon>Nostocaceae</taxon>
        <taxon>Komarekiella</taxon>
        <taxon>Komarekiella delphini-convector</taxon>
    </lineage>
</organism>
<dbReference type="GO" id="GO:0008324">
    <property type="term" value="F:monoatomic cation transmembrane transporter activity"/>
    <property type="evidence" value="ECO:0007669"/>
    <property type="project" value="InterPro"/>
</dbReference>
<dbReference type="GO" id="GO:0016020">
    <property type="term" value="C:membrane"/>
    <property type="evidence" value="ECO:0007669"/>
    <property type="project" value="InterPro"/>
</dbReference>
<comment type="caution">
    <text evidence="2">The sequence shown here is derived from an EMBL/GenBank/DDBJ whole genome shotgun (WGS) entry which is preliminary data.</text>
</comment>
<name>A0AA40VQR3_9NOST</name>
<dbReference type="RefSeq" id="WP_191757483.1">
    <property type="nucleotide sequence ID" value="NZ_VJXY01000009.1"/>
</dbReference>
<dbReference type="Proteomes" id="UP001165986">
    <property type="component" value="Unassembled WGS sequence"/>
</dbReference>
<dbReference type="EMBL" id="VJXY01000009">
    <property type="protein sequence ID" value="MBD6616245.1"/>
    <property type="molecule type" value="Genomic_DNA"/>
</dbReference>
<proteinExistence type="predicted"/>
<keyword evidence="1" id="KW-0472">Membrane</keyword>
<dbReference type="InterPro" id="IPR002758">
    <property type="entry name" value="Cation_antiport_E"/>
</dbReference>
<feature type="transmembrane region" description="Helical" evidence="1">
    <location>
        <begin position="12"/>
        <end position="36"/>
    </location>
</feature>
<evidence type="ECO:0000256" key="1">
    <source>
        <dbReference type="SAM" id="Phobius"/>
    </source>
</evidence>
<keyword evidence="1" id="KW-0812">Transmembrane</keyword>
<reference evidence="2" key="1">
    <citation type="submission" date="2019-07" db="EMBL/GenBank/DDBJ databases">
        <title>Toxilogical consequences of a new and cryptic species of cyanobacteria (Komarekiella delphini-convector) recovered from the epidermis of a bottlenose dolphin and 1500 ft. in the air.</title>
        <authorList>
            <person name="Brown A.O."/>
            <person name="Dvorak P."/>
            <person name="Villanueva C.D."/>
            <person name="Foss A.J."/>
            <person name="Garvey A.D."/>
            <person name="Gibson Q.A."/>
            <person name="Johansen J.R."/>
            <person name="Casamatta D.A."/>
        </authorList>
    </citation>
    <scope>NUCLEOTIDE SEQUENCE</scope>
    <source>
        <strain evidence="2">SJRDD-AB1</strain>
    </source>
</reference>